<feature type="region of interest" description="Disordered" evidence="1">
    <location>
        <begin position="188"/>
        <end position="255"/>
    </location>
</feature>
<accession>A0A2M8LQM3</accession>
<feature type="compositionally biased region" description="Acidic residues" evidence="1">
    <location>
        <begin position="82"/>
        <end position="92"/>
    </location>
</feature>
<proteinExistence type="predicted"/>
<keyword evidence="2" id="KW-0812">Transmembrane</keyword>
<dbReference type="EMBL" id="PGGW01000069">
    <property type="protein sequence ID" value="PJE94263.1"/>
    <property type="molecule type" value="Genomic_DNA"/>
</dbReference>
<evidence type="ECO:0000313" key="3">
    <source>
        <dbReference type="EMBL" id="PJE94263.1"/>
    </source>
</evidence>
<dbReference type="RefSeq" id="WP_100204874.1">
    <property type="nucleotide sequence ID" value="NZ_PGGW01000069.1"/>
</dbReference>
<dbReference type="Proteomes" id="UP000230407">
    <property type="component" value="Unassembled WGS sequence"/>
</dbReference>
<gene>
    <name evidence="3" type="ORF">CUT44_28760</name>
</gene>
<name>A0A2M8LQM3_9ACTN</name>
<protein>
    <submittedName>
        <fullName evidence="3">Uncharacterized protein</fullName>
    </submittedName>
</protein>
<feature type="compositionally biased region" description="Low complexity" evidence="1">
    <location>
        <begin position="55"/>
        <end position="71"/>
    </location>
</feature>
<evidence type="ECO:0000256" key="2">
    <source>
        <dbReference type="SAM" id="Phobius"/>
    </source>
</evidence>
<evidence type="ECO:0000313" key="4">
    <source>
        <dbReference type="Proteomes" id="UP000230407"/>
    </source>
</evidence>
<comment type="caution">
    <text evidence="3">The sequence shown here is derived from an EMBL/GenBank/DDBJ whole genome shotgun (WGS) entry which is preliminary data.</text>
</comment>
<reference evidence="3 4" key="1">
    <citation type="submission" date="2017-11" db="EMBL/GenBank/DDBJ databases">
        <title>Streptomyces carmine sp. nov., a novel actinomycete isolated from Sophora alopecuroides in Xinjiang, China.</title>
        <authorList>
            <person name="Wang Y."/>
            <person name="Luo X."/>
            <person name="Wan C."/>
            <person name="Zhang L."/>
        </authorList>
    </citation>
    <scope>NUCLEOTIDE SEQUENCE [LARGE SCALE GENOMIC DNA]</scope>
    <source>
        <strain evidence="3 4">TRM SA0054</strain>
    </source>
</reference>
<dbReference type="AlphaFoldDB" id="A0A2M8LQM3"/>
<keyword evidence="2" id="KW-1133">Transmembrane helix</keyword>
<feature type="region of interest" description="Disordered" evidence="1">
    <location>
        <begin position="55"/>
        <end position="96"/>
    </location>
</feature>
<keyword evidence="2" id="KW-0472">Membrane</keyword>
<feature type="transmembrane region" description="Helical" evidence="2">
    <location>
        <begin position="161"/>
        <end position="182"/>
    </location>
</feature>
<sequence>MPEDVGGQPYVNGEEPEDRDRTAADDAFASVVFDESFVRAAQVHEPTAAERILAAAQSAQEAEAAVASEEQYGYGPLRDDPEGSDPDEDEDEGRYGRYRYGRVEFVDRVDYVEYVEDAEYPQDAGFAAYTEDCEDPGDPEGGRHGHARRSYRGHARWHRPVAWVLAVVMGVGIVGLAFAAVYRGAAGHRQQTPTPPPATTGVSGVSGADTPAPSVGGSGALPPLSVRHVTSSLRHPAPRPVPVPQGPRVSSAGKR</sequence>
<organism evidence="3 4">
    <name type="scientific">Streptomyces carminius</name>
    <dbReference type="NCBI Taxonomy" id="2665496"/>
    <lineage>
        <taxon>Bacteria</taxon>
        <taxon>Bacillati</taxon>
        <taxon>Actinomycetota</taxon>
        <taxon>Actinomycetes</taxon>
        <taxon>Kitasatosporales</taxon>
        <taxon>Streptomycetaceae</taxon>
        <taxon>Streptomyces</taxon>
    </lineage>
</organism>
<feature type="region of interest" description="Disordered" evidence="1">
    <location>
        <begin position="1"/>
        <end position="26"/>
    </location>
</feature>
<evidence type="ECO:0000256" key="1">
    <source>
        <dbReference type="SAM" id="MobiDB-lite"/>
    </source>
</evidence>
<keyword evidence="4" id="KW-1185">Reference proteome</keyword>